<dbReference type="AlphaFoldDB" id="A0A1F8EEZ2"/>
<dbReference type="PANTHER" id="PTHR43861">
    <property type="entry name" value="TRANS-ACONITATE 2-METHYLTRANSFERASE-RELATED"/>
    <property type="match status" value="1"/>
</dbReference>
<evidence type="ECO:0000313" key="2">
    <source>
        <dbReference type="EMBL" id="OGM99401.1"/>
    </source>
</evidence>
<protein>
    <recommendedName>
        <fullName evidence="1">Methyltransferase domain-containing protein</fullName>
    </recommendedName>
</protein>
<dbReference type="PANTHER" id="PTHR43861:SF6">
    <property type="entry name" value="METHYLTRANSFERASE TYPE 11"/>
    <property type="match status" value="1"/>
</dbReference>
<dbReference type="CDD" id="cd02440">
    <property type="entry name" value="AdoMet_MTases"/>
    <property type="match status" value="1"/>
</dbReference>
<dbReference type="EMBL" id="MGIZ01000020">
    <property type="protein sequence ID" value="OGM99401.1"/>
    <property type="molecule type" value="Genomic_DNA"/>
</dbReference>
<evidence type="ECO:0000259" key="1">
    <source>
        <dbReference type="Pfam" id="PF13847"/>
    </source>
</evidence>
<comment type="caution">
    <text evidence="2">The sequence shown here is derived from an EMBL/GenBank/DDBJ whole genome shotgun (WGS) entry which is preliminary data.</text>
</comment>
<dbReference type="Pfam" id="PF13847">
    <property type="entry name" value="Methyltransf_31"/>
    <property type="match status" value="1"/>
</dbReference>
<dbReference type="InterPro" id="IPR029063">
    <property type="entry name" value="SAM-dependent_MTases_sf"/>
</dbReference>
<gene>
    <name evidence="2" type="ORF">A2817_03375</name>
</gene>
<evidence type="ECO:0000313" key="3">
    <source>
        <dbReference type="Proteomes" id="UP000177594"/>
    </source>
</evidence>
<proteinExistence type="predicted"/>
<accession>A0A1F8EEZ2</accession>
<feature type="domain" description="Methyltransferase" evidence="1">
    <location>
        <begin position="37"/>
        <end position="152"/>
    </location>
</feature>
<dbReference type="InterPro" id="IPR025714">
    <property type="entry name" value="Methyltranfer_dom"/>
</dbReference>
<dbReference type="SUPFAM" id="SSF53335">
    <property type="entry name" value="S-adenosyl-L-methionine-dependent methyltransferases"/>
    <property type="match status" value="1"/>
</dbReference>
<name>A0A1F8EEZ2_9BACT</name>
<organism evidence="2 3">
    <name type="scientific">Candidatus Yanofskybacteria bacterium RIFCSPHIGHO2_01_FULL_39_8b</name>
    <dbReference type="NCBI Taxonomy" id="1802659"/>
    <lineage>
        <taxon>Bacteria</taxon>
        <taxon>Candidatus Yanofskyibacteriota</taxon>
    </lineage>
</organism>
<dbReference type="Gene3D" id="3.40.50.150">
    <property type="entry name" value="Vaccinia Virus protein VP39"/>
    <property type="match status" value="1"/>
</dbReference>
<dbReference type="Proteomes" id="UP000177594">
    <property type="component" value="Unassembled WGS sequence"/>
</dbReference>
<reference evidence="2 3" key="1">
    <citation type="journal article" date="2016" name="Nat. Commun.">
        <title>Thousands of microbial genomes shed light on interconnected biogeochemical processes in an aquifer system.</title>
        <authorList>
            <person name="Anantharaman K."/>
            <person name="Brown C.T."/>
            <person name="Hug L.A."/>
            <person name="Sharon I."/>
            <person name="Castelle C.J."/>
            <person name="Probst A.J."/>
            <person name="Thomas B.C."/>
            <person name="Singh A."/>
            <person name="Wilkins M.J."/>
            <person name="Karaoz U."/>
            <person name="Brodie E.L."/>
            <person name="Williams K.H."/>
            <person name="Hubbard S.S."/>
            <person name="Banfield J.F."/>
        </authorList>
    </citation>
    <scope>NUCLEOTIDE SEQUENCE [LARGE SCALE GENOMIC DNA]</scope>
</reference>
<sequence>MGNSDFHIKKDKNFKPKELFKDMAAIIQKRFKNTGDFSILDIGCASGELPFYLKNRFKTDDVYGFDISPKLIKNAKERFGGSKINFTVANAKNFKFNRKFDVITAASILSYFDNPYEILNNIFKHLNKKGLIIITGIFNDWNLDVKLKYKMDKDKKWGDKSVINQFSTKRIGDYLTKKGYKYKFSEQIMPFKIVPHKDHPIRSWTINLNGKRFMMSGLQLAYNIKILQIW</sequence>